<keyword evidence="2" id="KW-1185">Reference proteome</keyword>
<reference evidence="1" key="2">
    <citation type="submission" date="2020-11" db="EMBL/GenBank/DDBJ databases">
        <authorList>
            <person name="McCartney M.A."/>
            <person name="Auch B."/>
            <person name="Kono T."/>
            <person name="Mallez S."/>
            <person name="Becker A."/>
            <person name="Gohl D.M."/>
            <person name="Silverstein K.A.T."/>
            <person name="Koren S."/>
            <person name="Bechman K.B."/>
            <person name="Herman A."/>
            <person name="Abrahante J.E."/>
            <person name="Garbe J."/>
        </authorList>
    </citation>
    <scope>NUCLEOTIDE SEQUENCE</scope>
    <source>
        <strain evidence="1">Duluth1</strain>
        <tissue evidence="1">Whole animal</tissue>
    </source>
</reference>
<dbReference type="EMBL" id="JAIWYP010000014">
    <property type="protein sequence ID" value="KAH3707369.1"/>
    <property type="molecule type" value="Genomic_DNA"/>
</dbReference>
<reference evidence="1" key="1">
    <citation type="journal article" date="2019" name="bioRxiv">
        <title>The Genome of the Zebra Mussel, Dreissena polymorpha: A Resource for Invasive Species Research.</title>
        <authorList>
            <person name="McCartney M.A."/>
            <person name="Auch B."/>
            <person name="Kono T."/>
            <person name="Mallez S."/>
            <person name="Zhang Y."/>
            <person name="Obille A."/>
            <person name="Becker A."/>
            <person name="Abrahante J.E."/>
            <person name="Garbe J."/>
            <person name="Badalamenti J.P."/>
            <person name="Herman A."/>
            <person name="Mangelson H."/>
            <person name="Liachko I."/>
            <person name="Sullivan S."/>
            <person name="Sone E.D."/>
            <person name="Koren S."/>
            <person name="Silverstein K.A.T."/>
            <person name="Beckman K.B."/>
            <person name="Gohl D.M."/>
        </authorList>
    </citation>
    <scope>NUCLEOTIDE SEQUENCE</scope>
    <source>
        <strain evidence="1">Duluth1</strain>
        <tissue evidence="1">Whole animal</tissue>
    </source>
</reference>
<sequence>MRRRQGEHIDGNIDFTNKRKTYGDAKVNTWMEISITLTRDKHVVISSLGELFHLDSEGKNVTAPNLSEIDELDV</sequence>
<name>A0A9D3YZN1_DREPO</name>
<comment type="caution">
    <text evidence="1">The sequence shown here is derived from an EMBL/GenBank/DDBJ whole genome shotgun (WGS) entry which is preliminary data.</text>
</comment>
<evidence type="ECO:0000313" key="1">
    <source>
        <dbReference type="EMBL" id="KAH3707369.1"/>
    </source>
</evidence>
<proteinExistence type="predicted"/>
<accession>A0A9D3YZN1</accession>
<dbReference type="AlphaFoldDB" id="A0A9D3YZN1"/>
<organism evidence="1 2">
    <name type="scientific">Dreissena polymorpha</name>
    <name type="common">Zebra mussel</name>
    <name type="synonym">Mytilus polymorpha</name>
    <dbReference type="NCBI Taxonomy" id="45954"/>
    <lineage>
        <taxon>Eukaryota</taxon>
        <taxon>Metazoa</taxon>
        <taxon>Spiralia</taxon>
        <taxon>Lophotrochozoa</taxon>
        <taxon>Mollusca</taxon>
        <taxon>Bivalvia</taxon>
        <taxon>Autobranchia</taxon>
        <taxon>Heteroconchia</taxon>
        <taxon>Euheterodonta</taxon>
        <taxon>Imparidentia</taxon>
        <taxon>Neoheterodontei</taxon>
        <taxon>Myida</taxon>
        <taxon>Dreissenoidea</taxon>
        <taxon>Dreissenidae</taxon>
        <taxon>Dreissena</taxon>
    </lineage>
</organism>
<dbReference type="Proteomes" id="UP000828390">
    <property type="component" value="Unassembled WGS sequence"/>
</dbReference>
<evidence type="ECO:0000313" key="2">
    <source>
        <dbReference type="Proteomes" id="UP000828390"/>
    </source>
</evidence>
<gene>
    <name evidence="1" type="ORF">DPMN_066773</name>
</gene>
<protein>
    <submittedName>
        <fullName evidence="1">Uncharacterized protein</fullName>
    </submittedName>
</protein>